<dbReference type="RefSeq" id="WP_322134135.1">
    <property type="nucleotide sequence ID" value="NZ_CP085036.1"/>
</dbReference>
<name>A0ABT6KPC4_9MICO</name>
<evidence type="ECO:0000313" key="3">
    <source>
        <dbReference type="EMBL" id="MDH6181835.1"/>
    </source>
</evidence>
<dbReference type="Pfam" id="PF07811">
    <property type="entry name" value="TadE"/>
    <property type="match status" value="1"/>
</dbReference>
<accession>A0ABT6KPC4</accession>
<keyword evidence="4" id="KW-1185">Reference proteome</keyword>
<keyword evidence="1" id="KW-1133">Transmembrane helix</keyword>
<gene>
    <name evidence="3" type="ORF">M2152_002017</name>
</gene>
<keyword evidence="1" id="KW-0472">Membrane</keyword>
<dbReference type="EMBL" id="JARXVQ010000001">
    <property type="protein sequence ID" value="MDH6181835.1"/>
    <property type="molecule type" value="Genomic_DNA"/>
</dbReference>
<comment type="caution">
    <text evidence="3">The sequence shown here is derived from an EMBL/GenBank/DDBJ whole genome shotgun (WGS) entry which is preliminary data.</text>
</comment>
<evidence type="ECO:0000313" key="4">
    <source>
        <dbReference type="Proteomes" id="UP001160142"/>
    </source>
</evidence>
<feature type="domain" description="TadE-like" evidence="2">
    <location>
        <begin position="14"/>
        <end position="56"/>
    </location>
</feature>
<dbReference type="InterPro" id="IPR049790">
    <property type="entry name" value="Rv3655c/TadE"/>
</dbReference>
<organism evidence="3 4">
    <name type="scientific">Antiquaquibacter oligotrophicus</name>
    <dbReference type="NCBI Taxonomy" id="2880260"/>
    <lineage>
        <taxon>Bacteria</taxon>
        <taxon>Bacillati</taxon>
        <taxon>Actinomycetota</taxon>
        <taxon>Actinomycetes</taxon>
        <taxon>Micrococcales</taxon>
        <taxon>Microbacteriaceae</taxon>
        <taxon>Antiquaquibacter</taxon>
    </lineage>
</organism>
<evidence type="ECO:0000256" key="1">
    <source>
        <dbReference type="SAM" id="Phobius"/>
    </source>
</evidence>
<sequence>MRSRCRDVAAGERGSITAEFAVALPAVVMVLALCLGGITVGAAQLRVQDAAAAAARAAGRGDSTAVAASIAPGAAASQWTEGPLVCVRVRATASFGGIPLSATSCALGGGQ</sequence>
<dbReference type="InterPro" id="IPR012495">
    <property type="entry name" value="TadE-like_dom"/>
</dbReference>
<proteinExistence type="predicted"/>
<dbReference type="Proteomes" id="UP001160142">
    <property type="component" value="Unassembled WGS sequence"/>
</dbReference>
<evidence type="ECO:0000259" key="2">
    <source>
        <dbReference type="Pfam" id="PF07811"/>
    </source>
</evidence>
<feature type="transmembrane region" description="Helical" evidence="1">
    <location>
        <begin position="20"/>
        <end position="43"/>
    </location>
</feature>
<keyword evidence="1" id="KW-0812">Transmembrane</keyword>
<reference evidence="3 4" key="1">
    <citation type="submission" date="2023-04" db="EMBL/GenBank/DDBJ databases">
        <title>Genome Encyclopedia of Bacteria and Archaea VI: Functional Genomics of Type Strains.</title>
        <authorList>
            <person name="Whitman W."/>
        </authorList>
    </citation>
    <scope>NUCLEOTIDE SEQUENCE [LARGE SCALE GENOMIC DNA]</scope>
    <source>
        <strain evidence="3 4">SG_E_30_P1</strain>
    </source>
</reference>
<dbReference type="NCBIfam" id="NF041390">
    <property type="entry name" value="TadE_Rv3655c"/>
    <property type="match status" value="1"/>
</dbReference>
<protein>
    <submittedName>
        <fullName evidence="3">Flp pilus assembly protein TadG</fullName>
    </submittedName>
</protein>